<gene>
    <name evidence="13" type="ORF">VIBNISOn1_900030</name>
</gene>
<feature type="domain" description="Polysaccharide lyase 8 N-terminal alpha-helical" evidence="11">
    <location>
        <begin position="55"/>
        <end position="298"/>
    </location>
</feature>
<comment type="subcellular location">
    <subcellularLocation>
        <location evidence="1">Secreted</location>
    </subcellularLocation>
</comment>
<evidence type="ECO:0000313" key="13">
    <source>
        <dbReference type="EMBL" id="CCO49806.1"/>
    </source>
</evidence>
<dbReference type="RefSeq" id="WP_022613828.1">
    <property type="nucleotide sequence ID" value="NZ_LK391965.1"/>
</dbReference>
<dbReference type="EC" id="4.2.2.5" evidence="13"/>
<dbReference type="Proteomes" id="UP000018211">
    <property type="component" value="Unassembled WGS sequence"/>
</dbReference>
<dbReference type="Gene3D" id="2.70.98.10">
    <property type="match status" value="1"/>
</dbReference>
<feature type="signal peptide" evidence="8">
    <location>
        <begin position="1"/>
        <end position="27"/>
    </location>
</feature>
<evidence type="ECO:0000256" key="3">
    <source>
        <dbReference type="ARBA" id="ARBA00022525"/>
    </source>
</evidence>
<dbReference type="GO" id="GO:0005975">
    <property type="term" value="P:carbohydrate metabolic process"/>
    <property type="evidence" value="ECO:0007669"/>
    <property type="project" value="InterPro"/>
</dbReference>
<dbReference type="InterPro" id="IPR012970">
    <property type="entry name" value="Lyase_8_alpha_N"/>
</dbReference>
<evidence type="ECO:0000256" key="2">
    <source>
        <dbReference type="ARBA" id="ARBA00006699"/>
    </source>
</evidence>
<evidence type="ECO:0000256" key="8">
    <source>
        <dbReference type="SAM" id="SignalP"/>
    </source>
</evidence>
<name>A0AAV2VYI0_9VIBR</name>
<feature type="domain" description="Polysaccharide lyase family 8 C-terminal" evidence="10">
    <location>
        <begin position="591"/>
        <end position="652"/>
    </location>
</feature>
<dbReference type="InterPro" id="IPR014718">
    <property type="entry name" value="GH-type_carb-bd"/>
</dbReference>
<keyword evidence="4 8" id="KW-0732">Signal</keyword>
<sequence length="859" mass="93874">MINTLASKYIKTALIAPVLLASQLAFADDISTLKQRIAPNYANQEASSAQSKGQSLADLVSQHIASQNADGSWPDIAYDKMATEEKPIRDHLDRLKVLAAGVKLNLNPGAYDAVVNGLNHWYSINPVNKNWWWNDIGRQLRLGPIAMMLGDRLPSSLVTQIAGDMPSIPSKTGANRTDLSKGVIWGGLLNQDIAQVGRGLDGIEGTIVITTDEGIQEDFSFQQHGAQLYTRGYGEVFFNTASFWAYQVRDLSWKFSPQSLDLLADYFLEGVRWSNSKGTLDYNTSGRGISRKMTLNPAILTSQSEYIAELSPKHATEANAFKQHINGGPSGLNGFKSFWRSDYATKVGPEHFIGIKMNSARIKPTEGGLNENLKGYWHGFGSTFIMQTGDEYHNLFPVWDWGLFPGVTSPHMAYRPVDWGQIEQQTTFVGGVSNGKYGVAVMDMNVKNTQAKKAWFSFNDELVALGAGISSTHEKYVNTTINQTRLKGPVTVDGTVYPRGSRELVEAGWVHHDNVGYVFPDRWYGHMDNEAKSGNWYSINNGQEDKVVTDDVFMLRIGHSWQPTNASYQYIIAPNKTASQTQQYAANLPVTVLSNTDKLQAVRHAGLGITGIVFHQAGTIDLTSGATVSVNKPSVVLVDESGSTEQITLSTPGVGTGVDITYSKDGHVKNTILHTFGDKKRMGMSMKVDFNAPVVVRPVTVPVLADAFVRDGMYQDKSYGNNSYLVVKKDGLNYSRKTALKFDLTAQDVTASTRAVLRLNIKSVNTDSSRTITVSKLNNGNWQENGVTWATLPAVSTFGAGITIQPSDAGKWVEVDVSDLIHKGVVSLVLENRGTASGKSDVGFSSKESGQGAQLVITP</sequence>
<comment type="similarity">
    <text evidence="2">Belongs to the polysaccharide lyase 8 family.</text>
</comment>
<dbReference type="Gene3D" id="1.50.10.100">
    <property type="entry name" value="Chondroitin AC/alginate lyase"/>
    <property type="match status" value="1"/>
</dbReference>
<dbReference type="PANTHER" id="PTHR38481">
    <property type="entry name" value="HYALURONATE LYASE"/>
    <property type="match status" value="1"/>
</dbReference>
<proteinExistence type="inferred from homology"/>
<dbReference type="EMBL" id="CAOF01000187">
    <property type="protein sequence ID" value="CCO49806.1"/>
    <property type="molecule type" value="Genomic_DNA"/>
</dbReference>
<evidence type="ECO:0000256" key="4">
    <source>
        <dbReference type="ARBA" id="ARBA00022729"/>
    </source>
</evidence>
<feature type="region of interest" description="Disordered" evidence="7">
    <location>
        <begin position="836"/>
        <end position="859"/>
    </location>
</feature>
<dbReference type="GO" id="GO:0030341">
    <property type="term" value="F:chondroitin AC lyase activity"/>
    <property type="evidence" value="ECO:0007669"/>
    <property type="project" value="UniProtKB-EC"/>
</dbReference>
<dbReference type="Pfam" id="PF08124">
    <property type="entry name" value="Lyase_8_N"/>
    <property type="match status" value="1"/>
</dbReference>
<accession>A0AAV2VYI0</accession>
<reference evidence="13 14" key="1">
    <citation type="journal article" date="2013" name="ISME J.">
        <title>Comparative genomics of pathogenic lineages of Vibrio nigripulchritudo identifies virulence-associated traits.</title>
        <authorList>
            <person name="Goudenege D."/>
            <person name="Labreuche Y."/>
            <person name="Krin E."/>
            <person name="Ansquer D."/>
            <person name="Mangenot S."/>
            <person name="Calteau A."/>
            <person name="Medigue C."/>
            <person name="Mazel D."/>
            <person name="Polz M.F."/>
            <person name="Le Roux F."/>
        </authorList>
    </citation>
    <scope>NUCLEOTIDE SEQUENCE [LARGE SCALE GENOMIC DNA]</scope>
    <source>
        <strain evidence="13 14">SOn1</strain>
    </source>
</reference>
<evidence type="ECO:0000259" key="10">
    <source>
        <dbReference type="Pfam" id="PF02884"/>
    </source>
</evidence>
<dbReference type="Pfam" id="PF24517">
    <property type="entry name" value="CBM96"/>
    <property type="match status" value="1"/>
</dbReference>
<evidence type="ECO:0000259" key="12">
    <source>
        <dbReference type="Pfam" id="PF24517"/>
    </source>
</evidence>
<dbReference type="GO" id="GO:0005576">
    <property type="term" value="C:extracellular region"/>
    <property type="evidence" value="ECO:0007669"/>
    <property type="project" value="UniProtKB-SubCell"/>
</dbReference>
<dbReference type="InterPro" id="IPR038970">
    <property type="entry name" value="Lyase_8"/>
</dbReference>
<comment type="caution">
    <text evidence="13">The sequence shown here is derived from an EMBL/GenBank/DDBJ whole genome shotgun (WGS) entry which is preliminary data.</text>
</comment>
<dbReference type="Gene3D" id="2.60.220.10">
    <property type="entry name" value="Polysaccharide lyase family 8-like, C-terminal"/>
    <property type="match status" value="1"/>
</dbReference>
<keyword evidence="5 13" id="KW-0456">Lyase</keyword>
<dbReference type="InterPro" id="IPR011071">
    <property type="entry name" value="Lyase_8-like_C"/>
</dbReference>
<feature type="active site" evidence="6">
    <location>
        <position position="224"/>
    </location>
</feature>
<evidence type="ECO:0000259" key="9">
    <source>
        <dbReference type="Pfam" id="PF02278"/>
    </source>
</evidence>
<evidence type="ECO:0000256" key="6">
    <source>
        <dbReference type="PIRSR" id="PIRSR638970-1"/>
    </source>
</evidence>
<evidence type="ECO:0000259" key="11">
    <source>
        <dbReference type="Pfam" id="PF08124"/>
    </source>
</evidence>
<keyword evidence="3" id="KW-0964">Secreted</keyword>
<dbReference type="Pfam" id="PF02278">
    <property type="entry name" value="Lyase_8"/>
    <property type="match status" value="1"/>
</dbReference>
<feature type="domain" description="Polysaccharide lyase family 8 central" evidence="9">
    <location>
        <begin position="336"/>
        <end position="576"/>
    </location>
</feature>
<feature type="domain" description="Carbohydrate-binding module family 96" evidence="12">
    <location>
        <begin position="699"/>
        <end position="858"/>
    </location>
</feature>
<protein>
    <submittedName>
        <fullName evidence="13">Chondroitin AC eliminase</fullName>
        <ecNumber evidence="13">4.2.2.5</ecNumber>
    </submittedName>
</protein>
<dbReference type="NCBIfam" id="NF033679">
    <property type="entry name" value="DNRLRE_dom"/>
    <property type="match status" value="1"/>
</dbReference>
<dbReference type="PANTHER" id="PTHR38481:SF1">
    <property type="entry name" value="HYALURONATE LYASE"/>
    <property type="match status" value="1"/>
</dbReference>
<evidence type="ECO:0000256" key="7">
    <source>
        <dbReference type="SAM" id="MobiDB-lite"/>
    </source>
</evidence>
<dbReference type="InterPro" id="IPR004103">
    <property type="entry name" value="Lyase_8_C"/>
</dbReference>
<dbReference type="GO" id="GO:0030246">
    <property type="term" value="F:carbohydrate binding"/>
    <property type="evidence" value="ECO:0007669"/>
    <property type="project" value="InterPro"/>
</dbReference>
<dbReference type="Pfam" id="PF02884">
    <property type="entry name" value="Lyase_8_C"/>
    <property type="match status" value="1"/>
</dbReference>
<dbReference type="SUPFAM" id="SSF49863">
    <property type="entry name" value="Hyaluronate lyase-like, C-terminal domain"/>
    <property type="match status" value="1"/>
</dbReference>
<evidence type="ECO:0000256" key="1">
    <source>
        <dbReference type="ARBA" id="ARBA00004613"/>
    </source>
</evidence>
<evidence type="ECO:0000313" key="14">
    <source>
        <dbReference type="Proteomes" id="UP000018211"/>
    </source>
</evidence>
<organism evidence="13 14">
    <name type="scientific">Vibrio nigripulchritudo SOn1</name>
    <dbReference type="NCBI Taxonomy" id="1238450"/>
    <lineage>
        <taxon>Bacteria</taxon>
        <taxon>Pseudomonadati</taxon>
        <taxon>Pseudomonadota</taxon>
        <taxon>Gammaproteobacteria</taxon>
        <taxon>Vibrionales</taxon>
        <taxon>Vibrionaceae</taxon>
        <taxon>Vibrio</taxon>
    </lineage>
</organism>
<evidence type="ECO:0000256" key="5">
    <source>
        <dbReference type="ARBA" id="ARBA00023239"/>
    </source>
</evidence>
<dbReference type="InterPro" id="IPR011013">
    <property type="entry name" value="Gal_mutarotase_sf_dom"/>
</dbReference>
<dbReference type="InterPro" id="IPR008929">
    <property type="entry name" value="Chondroitin_lyas"/>
</dbReference>
<dbReference type="InterPro" id="IPR055372">
    <property type="entry name" value="CBM96"/>
</dbReference>
<dbReference type="AlphaFoldDB" id="A0AAV2VYI0"/>
<dbReference type="SUPFAM" id="SSF74650">
    <property type="entry name" value="Galactose mutarotase-like"/>
    <property type="match status" value="1"/>
</dbReference>
<dbReference type="SUPFAM" id="SSF48230">
    <property type="entry name" value="Chondroitin AC/alginate lyase"/>
    <property type="match status" value="1"/>
</dbReference>
<dbReference type="InterPro" id="IPR003159">
    <property type="entry name" value="Lyase_8_central_dom"/>
</dbReference>
<feature type="chain" id="PRO_5044022208" evidence="8">
    <location>
        <begin position="28"/>
        <end position="859"/>
    </location>
</feature>
<feature type="active site" evidence="6">
    <location>
        <position position="233"/>
    </location>
</feature>
<dbReference type="CDD" id="cd01083">
    <property type="entry name" value="GAG_Lyase"/>
    <property type="match status" value="1"/>
</dbReference>
<feature type="active site" evidence="6">
    <location>
        <position position="287"/>
    </location>
</feature>